<dbReference type="Pfam" id="PF12697">
    <property type="entry name" value="Abhydrolase_6"/>
    <property type="match status" value="1"/>
</dbReference>
<evidence type="ECO:0000259" key="3">
    <source>
        <dbReference type="Pfam" id="PF12697"/>
    </source>
</evidence>
<keyword evidence="2" id="KW-0812">Transmembrane</keyword>
<dbReference type="EMBL" id="OX465082">
    <property type="protein sequence ID" value="CAI9289431.1"/>
    <property type="molecule type" value="Genomic_DNA"/>
</dbReference>
<dbReference type="InterPro" id="IPR029058">
    <property type="entry name" value="AB_hydrolase_fold"/>
</dbReference>
<evidence type="ECO:0000256" key="2">
    <source>
        <dbReference type="SAM" id="Phobius"/>
    </source>
</evidence>
<gene>
    <name evidence="4" type="ORF">LSALG_LOCUS28671</name>
</gene>
<proteinExistence type="predicted"/>
<dbReference type="AlphaFoldDB" id="A0AA35ZBC4"/>
<feature type="transmembrane region" description="Helical" evidence="2">
    <location>
        <begin position="27"/>
        <end position="44"/>
    </location>
</feature>
<keyword evidence="2" id="KW-1133">Transmembrane helix</keyword>
<dbReference type="Gene3D" id="3.40.50.1820">
    <property type="entry name" value="alpha/beta hydrolase"/>
    <property type="match status" value="1"/>
</dbReference>
<name>A0AA35ZBC4_LACSI</name>
<evidence type="ECO:0000313" key="4">
    <source>
        <dbReference type="EMBL" id="CAI9289431.1"/>
    </source>
</evidence>
<organism evidence="4 5">
    <name type="scientific">Lactuca saligna</name>
    <name type="common">Willowleaf lettuce</name>
    <dbReference type="NCBI Taxonomy" id="75948"/>
    <lineage>
        <taxon>Eukaryota</taxon>
        <taxon>Viridiplantae</taxon>
        <taxon>Streptophyta</taxon>
        <taxon>Embryophyta</taxon>
        <taxon>Tracheophyta</taxon>
        <taxon>Spermatophyta</taxon>
        <taxon>Magnoliopsida</taxon>
        <taxon>eudicotyledons</taxon>
        <taxon>Gunneridae</taxon>
        <taxon>Pentapetalae</taxon>
        <taxon>asterids</taxon>
        <taxon>campanulids</taxon>
        <taxon>Asterales</taxon>
        <taxon>Asteraceae</taxon>
        <taxon>Cichorioideae</taxon>
        <taxon>Cichorieae</taxon>
        <taxon>Lactucinae</taxon>
        <taxon>Lactuca</taxon>
    </lineage>
</organism>
<sequence length="376" mass="42546">MSTKHTISPAAARSHTRKSKPDSSSIILNKFLLVIFAGFFAWAYQTALPPPPKTVGSPDGPPITSPRIKLRDGRHLSYIESGVSKDTAKYKLIFIHGFNLNKYYHPFEATASPALVEELGVYFVAIDRPGYGESDPDPKRTVKSLAFDIEEVADHLNLGRKFYVAGYSMGGQIMWSCLKYIPHRLAGAVLIAPGINYWWPNLPSNLTNEAFSGQLPQDQWALRVAHHLPWLSYWWNSQKWFPSFSFIDEVHAALSSSDITVASKFFASMDPDQLQAWNKQPRQQGEFESLHRDLNIGFGKWDFDPIDLKNPFPNNEGSVHIWQGDEDLIVPVTLQRYIAHQLTWVKYHELTGTGHLLPFADGVIDSILRELLTKKN</sequence>
<keyword evidence="2" id="KW-0472">Membrane</keyword>
<feature type="region of interest" description="Disordered" evidence="1">
    <location>
        <begin position="1"/>
        <end position="22"/>
    </location>
</feature>
<dbReference type="InterPro" id="IPR000073">
    <property type="entry name" value="AB_hydrolase_1"/>
</dbReference>
<dbReference type="Proteomes" id="UP001177003">
    <property type="component" value="Chromosome 6"/>
</dbReference>
<protein>
    <recommendedName>
        <fullName evidence="3">AB hydrolase-1 domain-containing protein</fullName>
    </recommendedName>
</protein>
<keyword evidence="5" id="KW-1185">Reference proteome</keyword>
<dbReference type="PANTHER" id="PTHR45763">
    <property type="entry name" value="HYDROLASE, ALPHA/BETA FOLD FAMILY PROTEIN, EXPRESSED-RELATED"/>
    <property type="match status" value="1"/>
</dbReference>
<reference evidence="4" key="1">
    <citation type="submission" date="2023-04" db="EMBL/GenBank/DDBJ databases">
        <authorList>
            <person name="Vijverberg K."/>
            <person name="Xiong W."/>
            <person name="Schranz E."/>
        </authorList>
    </citation>
    <scope>NUCLEOTIDE SEQUENCE</scope>
</reference>
<accession>A0AA35ZBC4</accession>
<evidence type="ECO:0000256" key="1">
    <source>
        <dbReference type="SAM" id="MobiDB-lite"/>
    </source>
</evidence>
<dbReference type="FunFam" id="3.40.50.1820:FF:000270">
    <property type="entry name" value="Alpha/beta-Hydrolases superfamily protein"/>
    <property type="match status" value="1"/>
</dbReference>
<feature type="domain" description="AB hydrolase-1" evidence="3">
    <location>
        <begin position="92"/>
        <end position="360"/>
    </location>
</feature>
<dbReference type="SUPFAM" id="SSF53474">
    <property type="entry name" value="alpha/beta-Hydrolases"/>
    <property type="match status" value="1"/>
</dbReference>
<dbReference type="GO" id="GO:0016787">
    <property type="term" value="F:hydrolase activity"/>
    <property type="evidence" value="ECO:0007669"/>
    <property type="project" value="UniProtKB-ARBA"/>
</dbReference>
<evidence type="ECO:0000313" key="5">
    <source>
        <dbReference type="Proteomes" id="UP001177003"/>
    </source>
</evidence>
<dbReference type="PANTHER" id="PTHR45763:SF51">
    <property type="entry name" value="ALPHA_BETA-HYDROLASES SUPERFAMILY PROTEIN"/>
    <property type="match status" value="1"/>
</dbReference>